<comment type="function">
    <text evidence="11">Involved in the biosynthesis of isoprenoids. Catalyzes the 1,3-allylic rearrangement of the homoallylic substrate isopentenyl (IPP) to its allylic isomer, dimethylallyl diphosphate (DMAPP).</text>
</comment>
<evidence type="ECO:0000256" key="3">
    <source>
        <dbReference type="ARBA" id="ARBA00022630"/>
    </source>
</evidence>
<dbReference type="GO" id="GO:0008299">
    <property type="term" value="P:isoprenoid biosynthetic process"/>
    <property type="evidence" value="ECO:0007669"/>
    <property type="project" value="UniProtKB-UniRule"/>
</dbReference>
<evidence type="ECO:0000313" key="14">
    <source>
        <dbReference type="Proteomes" id="UP000318102"/>
    </source>
</evidence>
<dbReference type="OrthoDB" id="9795032at2"/>
<comment type="similarity">
    <text evidence="11">Belongs to the IPP isomerase type 2 family.</text>
</comment>
<dbReference type="Proteomes" id="UP000318102">
    <property type="component" value="Unassembled WGS sequence"/>
</dbReference>
<dbReference type="InterPro" id="IPR011179">
    <property type="entry name" value="IPdP_isomerase"/>
</dbReference>
<dbReference type="GO" id="GO:0005737">
    <property type="term" value="C:cytoplasm"/>
    <property type="evidence" value="ECO:0007669"/>
    <property type="project" value="UniProtKB-SubCell"/>
</dbReference>
<dbReference type="CDD" id="cd02811">
    <property type="entry name" value="IDI-2_FMN"/>
    <property type="match status" value="1"/>
</dbReference>
<organism evidence="13 14">
    <name type="scientific">Paenibacillus agilis</name>
    <dbReference type="NCBI Taxonomy" id="3020863"/>
    <lineage>
        <taxon>Bacteria</taxon>
        <taxon>Bacillati</taxon>
        <taxon>Bacillota</taxon>
        <taxon>Bacilli</taxon>
        <taxon>Bacillales</taxon>
        <taxon>Paenibacillaceae</taxon>
        <taxon>Paenibacillus</taxon>
    </lineage>
</organism>
<comment type="subcellular location">
    <subcellularLocation>
        <location evidence="11">Cytoplasm</location>
    </subcellularLocation>
</comment>
<evidence type="ECO:0000256" key="10">
    <source>
        <dbReference type="ARBA" id="ARBA00025810"/>
    </source>
</evidence>
<dbReference type="PIRSF" id="PIRSF003314">
    <property type="entry name" value="IPP_isomerase"/>
    <property type="match status" value="1"/>
</dbReference>
<comment type="cofactor">
    <cofactor evidence="1 11">
        <name>FMN</name>
        <dbReference type="ChEBI" id="CHEBI:58210"/>
    </cofactor>
</comment>
<keyword evidence="7 11" id="KW-0521">NADP</keyword>
<dbReference type="GO" id="GO:0016491">
    <property type="term" value="F:oxidoreductase activity"/>
    <property type="evidence" value="ECO:0007669"/>
    <property type="project" value="InterPro"/>
</dbReference>
<keyword evidence="14" id="KW-1185">Reference proteome</keyword>
<dbReference type="EC" id="5.3.3.2" evidence="11"/>
<feature type="binding site" evidence="11">
    <location>
        <position position="76"/>
    </location>
    <ligand>
        <name>FMN</name>
        <dbReference type="ChEBI" id="CHEBI:58210"/>
    </ligand>
</feature>
<name>A0A559IPF5_9BACL</name>
<dbReference type="GO" id="GO:0070402">
    <property type="term" value="F:NADPH binding"/>
    <property type="evidence" value="ECO:0007669"/>
    <property type="project" value="UniProtKB-UniRule"/>
</dbReference>
<feature type="binding site" evidence="11">
    <location>
        <position position="171"/>
    </location>
    <ligand>
        <name>Mg(2+)</name>
        <dbReference type="ChEBI" id="CHEBI:18420"/>
    </ligand>
</feature>
<feature type="binding site" evidence="11">
    <location>
        <position position="135"/>
    </location>
    <ligand>
        <name>FMN</name>
        <dbReference type="ChEBI" id="CHEBI:58210"/>
    </ligand>
</feature>
<protein>
    <recommendedName>
        <fullName evidence="11">Isopentenyl-diphosphate delta-isomerase</fullName>
        <shortName evidence="11">IPP isomerase</shortName>
        <ecNumber evidence="11">5.3.3.2</ecNumber>
    </recommendedName>
    <alternativeName>
        <fullName evidence="11">Isopentenyl diphosphate:dimethylallyl diphosphate isomerase</fullName>
    </alternativeName>
    <alternativeName>
        <fullName evidence="11">Isopentenyl pyrophosphate isomerase</fullName>
    </alternativeName>
    <alternativeName>
        <fullName evidence="11">Type 2 isopentenyl diphosphate isomerase</fullName>
        <shortName evidence="11">IDI-2</shortName>
    </alternativeName>
</protein>
<dbReference type="HAMAP" id="MF_00354">
    <property type="entry name" value="Idi_2"/>
    <property type="match status" value="1"/>
</dbReference>
<accession>A0A559IPF5</accession>
<dbReference type="GO" id="GO:0000287">
    <property type="term" value="F:magnesium ion binding"/>
    <property type="evidence" value="ECO:0007669"/>
    <property type="project" value="UniProtKB-UniRule"/>
</dbReference>
<dbReference type="PANTHER" id="PTHR43665">
    <property type="entry name" value="ISOPENTENYL-DIPHOSPHATE DELTA-ISOMERASE"/>
    <property type="match status" value="1"/>
</dbReference>
<evidence type="ECO:0000256" key="2">
    <source>
        <dbReference type="ARBA" id="ARBA00022490"/>
    </source>
</evidence>
<comment type="subunit">
    <text evidence="10 11">Homooctamer. Dimer of tetramers.</text>
</comment>
<gene>
    <name evidence="11" type="primary">fni</name>
    <name evidence="13" type="ORF">FPZ44_17270</name>
</gene>
<evidence type="ECO:0000256" key="6">
    <source>
        <dbReference type="ARBA" id="ARBA00022842"/>
    </source>
</evidence>
<keyword evidence="6 11" id="KW-0460">Magnesium</keyword>
<feature type="binding site" evidence="11">
    <location>
        <position position="170"/>
    </location>
    <ligand>
        <name>substrate</name>
    </ligand>
</feature>
<dbReference type="GO" id="GO:0010181">
    <property type="term" value="F:FMN binding"/>
    <property type="evidence" value="ECO:0007669"/>
    <property type="project" value="UniProtKB-UniRule"/>
</dbReference>
<proteinExistence type="inferred from homology"/>
<feature type="binding site" evidence="11">
    <location>
        <begin position="107"/>
        <end position="109"/>
    </location>
    <ligand>
        <name>substrate</name>
    </ligand>
</feature>
<keyword evidence="3 11" id="KW-0285">Flavoprotein</keyword>
<dbReference type="InterPro" id="IPR000262">
    <property type="entry name" value="FMN-dep_DH"/>
</dbReference>
<dbReference type="Gene3D" id="3.20.20.70">
    <property type="entry name" value="Aldolase class I"/>
    <property type="match status" value="1"/>
</dbReference>
<keyword evidence="8 11" id="KW-0414">Isoprene biosynthesis</keyword>
<keyword evidence="9 11" id="KW-0413">Isomerase</keyword>
<feature type="binding site" evidence="11">
    <location>
        <position position="202"/>
    </location>
    <ligand>
        <name>FMN</name>
        <dbReference type="ChEBI" id="CHEBI:58210"/>
    </ligand>
</feature>
<feature type="binding site" evidence="11">
    <location>
        <begin position="77"/>
        <end position="79"/>
    </location>
    <ligand>
        <name>FMN</name>
        <dbReference type="ChEBI" id="CHEBI:58210"/>
    </ligand>
</feature>
<keyword evidence="5 11" id="KW-0479">Metal-binding</keyword>
<feature type="binding site" evidence="11">
    <location>
        <position position="232"/>
    </location>
    <ligand>
        <name>FMN</name>
        <dbReference type="ChEBI" id="CHEBI:58210"/>
    </ligand>
</feature>
<dbReference type="RefSeq" id="WP_144992112.1">
    <property type="nucleotide sequence ID" value="NZ_VNJK01000002.1"/>
</dbReference>
<dbReference type="EMBL" id="VNJK01000002">
    <property type="protein sequence ID" value="TVX89529.1"/>
    <property type="molecule type" value="Genomic_DNA"/>
</dbReference>
<evidence type="ECO:0000313" key="13">
    <source>
        <dbReference type="EMBL" id="TVX89529.1"/>
    </source>
</evidence>
<evidence type="ECO:0000256" key="5">
    <source>
        <dbReference type="ARBA" id="ARBA00022723"/>
    </source>
</evidence>
<evidence type="ECO:0000256" key="9">
    <source>
        <dbReference type="ARBA" id="ARBA00023235"/>
    </source>
</evidence>
<comment type="cofactor">
    <cofactor evidence="11">
        <name>NADPH</name>
        <dbReference type="ChEBI" id="CHEBI:57783"/>
    </cofactor>
</comment>
<dbReference type="PANTHER" id="PTHR43665:SF1">
    <property type="entry name" value="ISOPENTENYL-DIPHOSPHATE DELTA-ISOMERASE"/>
    <property type="match status" value="1"/>
</dbReference>
<evidence type="ECO:0000256" key="11">
    <source>
        <dbReference type="HAMAP-Rule" id="MF_00354"/>
    </source>
</evidence>
<evidence type="ECO:0000256" key="4">
    <source>
        <dbReference type="ARBA" id="ARBA00022643"/>
    </source>
</evidence>
<evidence type="ECO:0000259" key="12">
    <source>
        <dbReference type="Pfam" id="PF01070"/>
    </source>
</evidence>
<comment type="caution">
    <text evidence="11">Lacks conserved residue(s) required for the propagation of feature annotation.</text>
</comment>
<dbReference type="InterPro" id="IPR013785">
    <property type="entry name" value="Aldolase_TIM"/>
</dbReference>
<keyword evidence="2 11" id="KW-0963">Cytoplasm</keyword>
<feature type="binding site" evidence="11">
    <location>
        <position position="107"/>
    </location>
    <ligand>
        <name>FMN</name>
        <dbReference type="ChEBI" id="CHEBI:58210"/>
    </ligand>
</feature>
<reference evidence="13 14" key="1">
    <citation type="submission" date="2019-07" db="EMBL/GenBank/DDBJ databases">
        <authorList>
            <person name="Kim J."/>
        </authorList>
    </citation>
    <scope>NUCLEOTIDE SEQUENCE [LARGE SCALE GENOMIC DNA]</scope>
    <source>
        <strain evidence="13 14">N4</strain>
    </source>
</reference>
<evidence type="ECO:0000256" key="7">
    <source>
        <dbReference type="ARBA" id="ARBA00022857"/>
    </source>
</evidence>
<feature type="binding site" evidence="11">
    <location>
        <begin position="18"/>
        <end position="19"/>
    </location>
    <ligand>
        <name>substrate</name>
    </ligand>
</feature>
<dbReference type="SUPFAM" id="SSF51395">
    <property type="entry name" value="FMN-linked oxidoreductases"/>
    <property type="match status" value="1"/>
</dbReference>
<evidence type="ECO:0000256" key="8">
    <source>
        <dbReference type="ARBA" id="ARBA00023229"/>
    </source>
</evidence>
<evidence type="ECO:0000256" key="1">
    <source>
        <dbReference type="ARBA" id="ARBA00001917"/>
    </source>
</evidence>
<comment type="caution">
    <text evidence="13">The sequence shown here is derived from an EMBL/GenBank/DDBJ whole genome shotgun (WGS) entry which is preliminary data.</text>
</comment>
<dbReference type="AlphaFoldDB" id="A0A559IPF5"/>
<comment type="catalytic activity">
    <reaction evidence="11">
        <text>isopentenyl diphosphate = dimethylallyl diphosphate</text>
        <dbReference type="Rhea" id="RHEA:23284"/>
        <dbReference type="ChEBI" id="CHEBI:57623"/>
        <dbReference type="ChEBI" id="CHEBI:128769"/>
        <dbReference type="EC" id="5.3.3.2"/>
    </reaction>
</comment>
<feature type="domain" description="FMN-dependent dehydrogenase" evidence="12">
    <location>
        <begin position="187"/>
        <end position="345"/>
    </location>
</feature>
<dbReference type="GO" id="GO:0004452">
    <property type="term" value="F:isopentenyl-diphosphate delta-isomerase activity"/>
    <property type="evidence" value="ECO:0007669"/>
    <property type="project" value="UniProtKB-UniRule"/>
</dbReference>
<comment type="cofactor">
    <cofactor evidence="11">
        <name>Mg(2+)</name>
        <dbReference type="ChEBI" id="CHEBI:18420"/>
    </cofactor>
</comment>
<dbReference type="NCBIfam" id="TIGR02151">
    <property type="entry name" value="IPP_isom_2"/>
    <property type="match status" value="1"/>
</dbReference>
<dbReference type="Pfam" id="PF01070">
    <property type="entry name" value="FMN_dh"/>
    <property type="match status" value="1"/>
</dbReference>
<sequence>MSEWNSQAAPTHGATEQRKAEHVRICLDEAVNSVGVLTGLEQYRFLHQALPEINFDDIDLSTSWFSKRVATPLLISSMTGGSYGTGSINRRLAEAAEARGWAMGVGSVRAAVENPEVASTFRLRDVAPTIPIFANIGAVQLNAGMGIEECQRAVEIVEADALILHLNALQEVFQPEGDIDFSGLLVKIEHICRNLSVPVGVKEVGWGIASDTAVQLANTGVEFIDVAGAGGTSWIQVEKYRSNDAMKRRAADVFADWGIATADSVIQVREALPEIKIVASGGMHNGVEAAKAIALGADAAGFGRSLLQAAVDSDEAIDDVLAQIEFELRVTMFGIGARTIEELRHTKRLLKKI</sequence>
<keyword evidence="4 11" id="KW-0288">FMN</keyword>